<dbReference type="Proteomes" id="UP001165082">
    <property type="component" value="Unassembled WGS sequence"/>
</dbReference>
<comment type="caution">
    <text evidence="2">The sequence shown here is derived from an EMBL/GenBank/DDBJ whole genome shotgun (WGS) entry which is preliminary data.</text>
</comment>
<evidence type="ECO:0000313" key="2">
    <source>
        <dbReference type="EMBL" id="GMH70337.1"/>
    </source>
</evidence>
<dbReference type="InterPro" id="IPR052578">
    <property type="entry name" value="PI_Transfer_CRAL-TRIO"/>
</dbReference>
<dbReference type="Gene3D" id="3.40.525.10">
    <property type="entry name" value="CRAL-TRIO lipid binding domain"/>
    <property type="match status" value="1"/>
</dbReference>
<protein>
    <recommendedName>
        <fullName evidence="1">CRAL-TRIO domain-containing protein</fullName>
    </recommendedName>
</protein>
<accession>A0A9W7E8Z9</accession>
<dbReference type="AlphaFoldDB" id="A0A9W7E8Z9"/>
<organism evidence="2 3">
    <name type="scientific">Triparma retinervis</name>
    <dbReference type="NCBI Taxonomy" id="2557542"/>
    <lineage>
        <taxon>Eukaryota</taxon>
        <taxon>Sar</taxon>
        <taxon>Stramenopiles</taxon>
        <taxon>Ochrophyta</taxon>
        <taxon>Bolidophyceae</taxon>
        <taxon>Parmales</taxon>
        <taxon>Triparmaceae</taxon>
        <taxon>Triparma</taxon>
    </lineage>
</organism>
<dbReference type="PANTHER" id="PTHR45824:SF29">
    <property type="entry name" value="GH16843P"/>
    <property type="match status" value="1"/>
</dbReference>
<keyword evidence="3" id="KW-1185">Reference proteome</keyword>
<dbReference type="SUPFAM" id="SSF52087">
    <property type="entry name" value="CRAL/TRIO domain"/>
    <property type="match status" value="1"/>
</dbReference>
<dbReference type="PROSITE" id="PS50191">
    <property type="entry name" value="CRAL_TRIO"/>
    <property type="match status" value="1"/>
</dbReference>
<dbReference type="GO" id="GO:0008526">
    <property type="term" value="F:phosphatidylinositol transfer activity"/>
    <property type="evidence" value="ECO:0007669"/>
    <property type="project" value="TreeGrafter"/>
</dbReference>
<evidence type="ECO:0000313" key="3">
    <source>
        <dbReference type="Proteomes" id="UP001165082"/>
    </source>
</evidence>
<dbReference type="CDD" id="cd00170">
    <property type="entry name" value="SEC14"/>
    <property type="match status" value="1"/>
</dbReference>
<dbReference type="PANTHER" id="PTHR45824">
    <property type="entry name" value="GH16843P"/>
    <property type="match status" value="1"/>
</dbReference>
<dbReference type="Pfam" id="PF00650">
    <property type="entry name" value="CRAL_TRIO"/>
    <property type="match status" value="1"/>
</dbReference>
<dbReference type="EMBL" id="BRXZ01001403">
    <property type="protein sequence ID" value="GMH70337.1"/>
    <property type="molecule type" value="Genomic_DNA"/>
</dbReference>
<feature type="domain" description="CRAL-TRIO" evidence="1">
    <location>
        <begin position="133"/>
        <end position="294"/>
    </location>
</feature>
<evidence type="ECO:0000259" key="1">
    <source>
        <dbReference type="PROSITE" id="PS50191"/>
    </source>
</evidence>
<dbReference type="OrthoDB" id="75724at2759"/>
<reference evidence="2" key="1">
    <citation type="submission" date="2022-07" db="EMBL/GenBank/DDBJ databases">
        <title>Genome analysis of Parmales, a sister group of diatoms, reveals the evolutionary specialization of diatoms from phago-mixotrophs to photoautotrophs.</title>
        <authorList>
            <person name="Ban H."/>
            <person name="Sato S."/>
            <person name="Yoshikawa S."/>
            <person name="Kazumasa Y."/>
            <person name="Nakamura Y."/>
            <person name="Ichinomiya M."/>
            <person name="Saitoh K."/>
            <person name="Sato N."/>
            <person name="Blanc-Mathieu R."/>
            <person name="Endo H."/>
            <person name="Kuwata A."/>
            <person name="Ogata H."/>
        </authorList>
    </citation>
    <scope>NUCLEOTIDE SEQUENCE</scope>
</reference>
<dbReference type="InterPro" id="IPR001251">
    <property type="entry name" value="CRAL-TRIO_dom"/>
</dbReference>
<gene>
    <name evidence="2" type="ORF">TrRE_jg3530</name>
</gene>
<name>A0A9W7E8Z9_9STRA</name>
<sequence length="337" mass="37032">MSNPPDKLPMSDEEIAALKGSESFDEGDVLPGGFPVSTEELTIVKAELATSYPEQLNYLTDAYILSVASKPYSKDTSVRRPLEYTIQKLENLLKWREESGAVEVFGILELSRKSVSQARKEGCSDAEYDKAVKLANTLNTNSVYVHGYDVEGRPVIWLRCNRKPWMIPDVAAEVSLYILVSDFAIAMMPEGVTDFVVVSDSSSPPPPSPSFLVSTLKGVVKGYPDRLKMLHSAPMGSIMTTVMNLLVPLMPGTLGSKLHLMQEKTEMCAALAEVLAGGVEDIPTFFGGGCDHDRFYPQEGIGREQDVEALGDGVLMFDFAGMRDRQLAMKEAFEEKK</sequence>
<dbReference type="InterPro" id="IPR036865">
    <property type="entry name" value="CRAL-TRIO_dom_sf"/>
</dbReference>
<proteinExistence type="predicted"/>